<sequence length="103" mass="11878">MDNPNTQDIQALVQELQLARNQIQTVSTQINEISLTLESLSKQDKNRPVFRAVGNLLLEVDDRDELVNELSTSKETFESHLQRMVERENELRSQYDSVVSSME</sequence>
<dbReference type="GO" id="GO:0016272">
    <property type="term" value="C:prefoldin complex"/>
    <property type="evidence" value="ECO:0007669"/>
    <property type="project" value="InterPro"/>
</dbReference>
<dbReference type="InterPro" id="IPR009053">
    <property type="entry name" value="Prefoldin"/>
</dbReference>
<dbReference type="EMBL" id="KP211870">
    <property type="protein sequence ID" value="ANV80091.1"/>
    <property type="molecule type" value="Genomic_DNA"/>
</dbReference>
<dbReference type="InterPro" id="IPR002777">
    <property type="entry name" value="PFD_beta-like"/>
</dbReference>
<dbReference type="Pfam" id="PF01920">
    <property type="entry name" value="Prefoldin_2"/>
    <property type="match status" value="1"/>
</dbReference>
<name>A0A1B1TCT5_9ARCH</name>
<dbReference type="GO" id="GO:0051082">
    <property type="term" value="F:unfolded protein binding"/>
    <property type="evidence" value="ECO:0007669"/>
    <property type="project" value="InterPro"/>
</dbReference>
<proteinExistence type="predicted"/>
<reference evidence="1" key="2">
    <citation type="journal article" date="2015" name="ISME J.">
        <title>A new class of marine Euryarchaeota group II from the Mediterranean deep chlorophyll maximum.</title>
        <authorList>
            <person name="Martin-Cuadrado A.B."/>
            <person name="Garcia-Heredia I."/>
            <person name="Molto A.G."/>
            <person name="Lopez-Ubeda R."/>
            <person name="Kimes N."/>
            <person name="Lopez-Garcia P."/>
            <person name="Moreira D."/>
            <person name="Rodriguez-Valera F."/>
        </authorList>
    </citation>
    <scope>NUCLEOTIDE SEQUENCE</scope>
</reference>
<reference evidence="1" key="1">
    <citation type="submission" date="2014-11" db="EMBL/GenBank/DDBJ databases">
        <authorList>
            <person name="Zhu J."/>
            <person name="Qi W."/>
            <person name="Song R."/>
        </authorList>
    </citation>
    <scope>NUCLEOTIDE SEQUENCE</scope>
</reference>
<dbReference type="SUPFAM" id="SSF46579">
    <property type="entry name" value="Prefoldin"/>
    <property type="match status" value="1"/>
</dbReference>
<organism evidence="1">
    <name type="scientific">uncultured Poseidoniia archaeon</name>
    <dbReference type="NCBI Taxonomy" id="1697135"/>
    <lineage>
        <taxon>Archaea</taxon>
        <taxon>Methanobacteriati</taxon>
        <taxon>Thermoplasmatota</taxon>
        <taxon>Candidatus Poseidoniia</taxon>
        <taxon>environmental samples</taxon>
    </lineage>
</organism>
<accession>A0A1B1TCT5</accession>
<protein>
    <submittedName>
        <fullName evidence="1">Putative KE2 family protein</fullName>
    </submittedName>
</protein>
<dbReference type="Gene3D" id="1.10.287.370">
    <property type="match status" value="1"/>
</dbReference>
<dbReference type="GO" id="GO:0006457">
    <property type="term" value="P:protein folding"/>
    <property type="evidence" value="ECO:0007669"/>
    <property type="project" value="InterPro"/>
</dbReference>
<dbReference type="AlphaFoldDB" id="A0A1B1TCT5"/>
<evidence type="ECO:0000313" key="1">
    <source>
        <dbReference type="EMBL" id="ANV80091.1"/>
    </source>
</evidence>